<reference evidence="1 2" key="1">
    <citation type="submission" date="2016-07" db="EMBL/GenBank/DDBJ databases">
        <title>High microdiversification within the ubiquitous acI lineage of Actinobacteria.</title>
        <authorList>
            <person name="Neuenschwander S.M."/>
            <person name="Salcher M."/>
            <person name="Ghai R."/>
            <person name="Pernthaler J."/>
        </authorList>
    </citation>
    <scope>NUCLEOTIDE SEQUENCE [LARGE SCALE GENOMIC DNA]</scope>
    <source>
        <strain evidence="1">MMS-IIB-76</strain>
    </source>
</reference>
<evidence type="ECO:0000313" key="2">
    <source>
        <dbReference type="Proteomes" id="UP000217194"/>
    </source>
</evidence>
<evidence type="ECO:0000313" key="1">
    <source>
        <dbReference type="EMBL" id="ASY22431.1"/>
    </source>
</evidence>
<dbReference type="InterPro" id="IPR029063">
    <property type="entry name" value="SAM-dependent_MTases_sf"/>
</dbReference>
<name>A0AAC9YVZ3_9ACTN</name>
<dbReference type="CDD" id="cd02440">
    <property type="entry name" value="AdoMet_MTases"/>
    <property type="match status" value="1"/>
</dbReference>
<proteinExistence type="predicted"/>
<protein>
    <submittedName>
        <fullName evidence="1">Methyltransferase</fullName>
    </submittedName>
</protein>
<dbReference type="RefSeq" id="WP_095684564.1">
    <property type="nucleotide sequence ID" value="NZ_CP016775.1"/>
</dbReference>
<dbReference type="GO" id="GO:0032259">
    <property type="term" value="P:methylation"/>
    <property type="evidence" value="ECO:0007669"/>
    <property type="project" value="UniProtKB-KW"/>
</dbReference>
<keyword evidence="1" id="KW-0489">Methyltransferase</keyword>
<dbReference type="AlphaFoldDB" id="A0AAC9YVZ3"/>
<accession>A0AAC9YVZ3</accession>
<dbReference type="EMBL" id="CP016778">
    <property type="protein sequence ID" value="ASY22431.1"/>
    <property type="molecule type" value="Genomic_DNA"/>
</dbReference>
<sequence length="252" mass="27369">MFNLTLLALLLIALVFLGYQIRLSRKLGAKLNQLIKSEKELRKSVREVNITARADYRQSESYAQLLNLLALDAPIPPTRGWAASPDVLLTLVHSARSSDVRTIVDLGSGVSTLVLAKAAPKARVISIDNSPEYAAKTQLLLDSHGITNVEIRVAPLAPHASGNSWYETSVFTDITEIDLLFIDGPPATADGQARHPAFTELLKKLSAKAIVVLDDAGRDGEKELANKFAAGISTHMVEFLDHEKGTAVIRPK</sequence>
<dbReference type="Proteomes" id="UP000217194">
    <property type="component" value="Chromosome"/>
</dbReference>
<organism evidence="1 2">
    <name type="scientific">Candidatus Planktophila versatilis</name>
    <dbReference type="NCBI Taxonomy" id="1884905"/>
    <lineage>
        <taxon>Bacteria</taxon>
        <taxon>Bacillati</taxon>
        <taxon>Actinomycetota</taxon>
        <taxon>Actinomycetes</taxon>
        <taxon>Candidatus Nanopelagicales</taxon>
        <taxon>Candidatus Nanopelagicaceae</taxon>
        <taxon>Candidatus Planktophila</taxon>
    </lineage>
</organism>
<dbReference type="Gene3D" id="3.40.50.150">
    <property type="entry name" value="Vaccinia Virus protein VP39"/>
    <property type="match status" value="1"/>
</dbReference>
<gene>
    <name evidence="1" type="ORF">A1sIIB76_02370</name>
</gene>
<keyword evidence="1" id="KW-0808">Transferase</keyword>
<dbReference type="SUPFAM" id="SSF53335">
    <property type="entry name" value="S-adenosyl-L-methionine-dependent methyltransferases"/>
    <property type="match status" value="1"/>
</dbReference>
<dbReference type="GO" id="GO:0008168">
    <property type="term" value="F:methyltransferase activity"/>
    <property type="evidence" value="ECO:0007669"/>
    <property type="project" value="UniProtKB-KW"/>
</dbReference>
<dbReference type="Pfam" id="PF13578">
    <property type="entry name" value="Methyltransf_24"/>
    <property type="match status" value="1"/>
</dbReference>